<proteinExistence type="predicted"/>
<dbReference type="AlphaFoldDB" id="A0A7S4FS67"/>
<name>A0A7S4FS67_9EUGL</name>
<gene>
    <name evidence="1" type="ORF">EGYM00163_LOCUS23603</name>
</gene>
<accession>A0A7S4FS67</accession>
<protein>
    <submittedName>
        <fullName evidence="1">Uncharacterized protein</fullName>
    </submittedName>
</protein>
<sequence length="158" mass="16819">MFSGKPPRFPNPHNRSALCCPAVWWPAPDLLRHVSDCAPPAHVSLTCWTPTRHPQLVGTLHGLPMPVGEHRYSADCLCAGLLVPPVRARASGGGRLVYACALITSVLDRANDGAHPMSPQREEPETPWKVGHAVEGAASAPVNVTTGNPIPSHPITGR</sequence>
<dbReference type="EMBL" id="HBJA01067051">
    <property type="protein sequence ID" value="CAE0812453.1"/>
    <property type="molecule type" value="Transcribed_RNA"/>
</dbReference>
<reference evidence="1" key="1">
    <citation type="submission" date="2021-01" db="EMBL/GenBank/DDBJ databases">
        <authorList>
            <person name="Corre E."/>
            <person name="Pelletier E."/>
            <person name="Niang G."/>
            <person name="Scheremetjew M."/>
            <person name="Finn R."/>
            <person name="Kale V."/>
            <person name="Holt S."/>
            <person name="Cochrane G."/>
            <person name="Meng A."/>
            <person name="Brown T."/>
            <person name="Cohen L."/>
        </authorList>
    </citation>
    <scope>NUCLEOTIDE SEQUENCE</scope>
    <source>
        <strain evidence="1">CCMP1594</strain>
    </source>
</reference>
<evidence type="ECO:0000313" key="1">
    <source>
        <dbReference type="EMBL" id="CAE0812453.1"/>
    </source>
</evidence>
<organism evidence="1">
    <name type="scientific">Eutreptiella gymnastica</name>
    <dbReference type="NCBI Taxonomy" id="73025"/>
    <lineage>
        <taxon>Eukaryota</taxon>
        <taxon>Discoba</taxon>
        <taxon>Euglenozoa</taxon>
        <taxon>Euglenida</taxon>
        <taxon>Spirocuta</taxon>
        <taxon>Euglenophyceae</taxon>
        <taxon>Eutreptiales</taxon>
        <taxon>Eutreptiaceae</taxon>
        <taxon>Eutreptiella</taxon>
    </lineage>
</organism>